<gene>
    <name evidence="6" type="ORF">G205_23042</name>
</gene>
<protein>
    <submittedName>
        <fullName evidence="6">Transposase</fullName>
    </submittedName>
</protein>
<dbReference type="Pfam" id="PF00872">
    <property type="entry name" value="Transposase_mut"/>
    <property type="match status" value="1"/>
</dbReference>
<accession>L8TLZ1</accession>
<organism evidence="6 7">
    <name type="scientific">Arthrobacter nitrophenolicus</name>
    <dbReference type="NCBI Taxonomy" id="683150"/>
    <lineage>
        <taxon>Bacteria</taxon>
        <taxon>Bacillati</taxon>
        <taxon>Actinomycetota</taxon>
        <taxon>Actinomycetes</taxon>
        <taxon>Micrococcales</taxon>
        <taxon>Micrococcaceae</taxon>
        <taxon>Arthrobacter</taxon>
    </lineage>
</organism>
<keyword evidence="3" id="KW-0815">Transposition</keyword>
<dbReference type="GO" id="GO:0004803">
    <property type="term" value="F:transposase activity"/>
    <property type="evidence" value="ECO:0007669"/>
    <property type="project" value="InterPro"/>
</dbReference>
<dbReference type="AlphaFoldDB" id="L8TLZ1"/>
<dbReference type="InterPro" id="IPR001207">
    <property type="entry name" value="Transposase_mutator"/>
</dbReference>
<evidence type="ECO:0000256" key="5">
    <source>
        <dbReference type="ARBA" id="ARBA00023172"/>
    </source>
</evidence>
<dbReference type="EMBL" id="AOFD01000096">
    <property type="protein sequence ID" value="ELT42666.1"/>
    <property type="molecule type" value="Genomic_DNA"/>
</dbReference>
<evidence type="ECO:0000256" key="3">
    <source>
        <dbReference type="ARBA" id="ARBA00022578"/>
    </source>
</evidence>
<keyword evidence="4" id="KW-0238">DNA-binding</keyword>
<evidence type="ECO:0000256" key="1">
    <source>
        <dbReference type="ARBA" id="ARBA00002190"/>
    </source>
</evidence>
<sequence>MPAHCEEVYGAKVTKVTISRIKEKVAGEQAGWSSRPTDRYIRCCSLTRSSILVRDGQVRNTPFCVVMGVTTSGEREILGSGPATRCIRSRSCGVPFLAGREGYCQFLDLIFKGALHQLGQEHIQLPADAVVRVHGRDRVCLF</sequence>
<evidence type="ECO:0000256" key="2">
    <source>
        <dbReference type="ARBA" id="ARBA00010961"/>
    </source>
</evidence>
<comment type="caution">
    <text evidence="6">The sequence shown here is derived from an EMBL/GenBank/DDBJ whole genome shotgun (WGS) entry which is preliminary data.</text>
</comment>
<dbReference type="GO" id="GO:0003677">
    <property type="term" value="F:DNA binding"/>
    <property type="evidence" value="ECO:0007669"/>
    <property type="project" value="UniProtKB-KW"/>
</dbReference>
<dbReference type="GO" id="GO:0006313">
    <property type="term" value="P:DNA transposition"/>
    <property type="evidence" value="ECO:0007669"/>
    <property type="project" value="InterPro"/>
</dbReference>
<reference evidence="7" key="1">
    <citation type="journal article" date="2013" name="Genome Announc.">
        <title>Draft Genome Sequence of the 2-Chloro-4-Nitrophenol-Degrading Bacterium Arthrobacter sp. Strain SJCon.</title>
        <authorList>
            <person name="Vikram S."/>
            <person name="Kumar S."/>
            <person name="Vaidya B."/>
            <person name="Pinnaka A.K."/>
            <person name="Raghava G.P."/>
        </authorList>
    </citation>
    <scope>NUCLEOTIDE SEQUENCE [LARGE SCALE GENOMIC DNA]</scope>
    <source>
        <strain evidence="7">SJCon</strain>
    </source>
</reference>
<keyword evidence="7" id="KW-1185">Reference proteome</keyword>
<evidence type="ECO:0000256" key="4">
    <source>
        <dbReference type="ARBA" id="ARBA00023125"/>
    </source>
</evidence>
<keyword evidence="5" id="KW-0233">DNA recombination</keyword>
<name>L8TLZ1_9MICC</name>
<proteinExistence type="inferred from homology"/>
<comment type="function">
    <text evidence="1">Required for the transposition of the insertion element.</text>
</comment>
<evidence type="ECO:0000313" key="6">
    <source>
        <dbReference type="EMBL" id="ELT42666.1"/>
    </source>
</evidence>
<evidence type="ECO:0000313" key="7">
    <source>
        <dbReference type="Proteomes" id="UP000011189"/>
    </source>
</evidence>
<dbReference type="Proteomes" id="UP000011189">
    <property type="component" value="Unassembled WGS sequence"/>
</dbReference>
<comment type="similarity">
    <text evidence="2">Belongs to the transposase mutator family.</text>
</comment>